<dbReference type="EMBL" id="JBFOLK010000014">
    <property type="protein sequence ID" value="KAL2461998.1"/>
    <property type="molecule type" value="Genomic_DNA"/>
</dbReference>
<dbReference type="PANTHER" id="PTHR33059">
    <property type="entry name" value="FCS-LIKE ZINC FINGER 5"/>
    <property type="match status" value="1"/>
</dbReference>
<proteinExistence type="inferred from homology"/>
<feature type="domain" description="FLZ-type" evidence="8">
    <location>
        <begin position="70"/>
        <end position="127"/>
    </location>
</feature>
<evidence type="ECO:0000313" key="10">
    <source>
        <dbReference type="Proteomes" id="UP001604336"/>
    </source>
</evidence>
<dbReference type="AlphaFoldDB" id="A0ABD1PDN2"/>
<dbReference type="InterPro" id="IPR007650">
    <property type="entry name" value="Zf-FLZ_dom"/>
</dbReference>
<accession>A0ABD1PDN2</accession>
<dbReference type="PANTHER" id="PTHR33059:SF4">
    <property type="entry name" value="FCS-LIKE ZINC FINGER 5"/>
    <property type="match status" value="1"/>
</dbReference>
<gene>
    <name evidence="9" type="ORF">Adt_45418</name>
</gene>
<keyword evidence="5" id="KW-0863">Zinc-finger</keyword>
<name>A0ABD1PDN2_9LAMI</name>
<keyword evidence="4" id="KW-0479">Metal-binding</keyword>
<evidence type="ECO:0000313" key="9">
    <source>
        <dbReference type="EMBL" id="KAL2461998.1"/>
    </source>
</evidence>
<evidence type="ECO:0000256" key="1">
    <source>
        <dbReference type="ARBA" id="ARBA00004496"/>
    </source>
</evidence>
<evidence type="ECO:0000256" key="2">
    <source>
        <dbReference type="ARBA" id="ARBA00009374"/>
    </source>
</evidence>
<keyword evidence="10" id="KW-1185">Reference proteome</keyword>
<dbReference type="GO" id="GO:0005737">
    <property type="term" value="C:cytoplasm"/>
    <property type="evidence" value="ECO:0007669"/>
    <property type="project" value="UniProtKB-SubCell"/>
</dbReference>
<evidence type="ECO:0000256" key="5">
    <source>
        <dbReference type="ARBA" id="ARBA00022771"/>
    </source>
</evidence>
<dbReference type="Proteomes" id="UP001604336">
    <property type="component" value="Unassembled WGS sequence"/>
</dbReference>
<reference evidence="10" key="1">
    <citation type="submission" date="2024-07" db="EMBL/GenBank/DDBJ databases">
        <title>Two chromosome-level genome assemblies of Korean endemic species Abeliophyllum distichum and Forsythia ovata (Oleaceae).</title>
        <authorList>
            <person name="Jang H."/>
        </authorList>
    </citation>
    <scope>NUCLEOTIDE SEQUENCE [LARGE SCALE GENOMIC DNA]</scope>
</reference>
<dbReference type="PROSITE" id="PS51795">
    <property type="entry name" value="ZF_FLZ"/>
    <property type="match status" value="1"/>
</dbReference>
<evidence type="ECO:0000259" key="8">
    <source>
        <dbReference type="PROSITE" id="PS51795"/>
    </source>
</evidence>
<keyword evidence="5" id="KW-0862">Zinc</keyword>
<dbReference type="GO" id="GO:0008270">
    <property type="term" value="F:zinc ion binding"/>
    <property type="evidence" value="ECO:0007669"/>
    <property type="project" value="UniProtKB-KW"/>
</dbReference>
<evidence type="ECO:0000256" key="7">
    <source>
        <dbReference type="SAM" id="MobiDB-lite"/>
    </source>
</evidence>
<sequence>MKRTTSMAEFTLEIDGSKSGEGTAGNHQAFDPHNSFNSGGLDQSLLATSTAAASPLSIRRNLADSVETARFLRACSLCKRRLIPGRDIYMYRYIYKHPPLYSNSLSRISWPRLIFMKLIILSYLGLR</sequence>
<protein>
    <recommendedName>
        <fullName evidence="8">FLZ-type domain-containing protein</fullName>
    </recommendedName>
</protein>
<organism evidence="9 10">
    <name type="scientific">Abeliophyllum distichum</name>
    <dbReference type="NCBI Taxonomy" id="126358"/>
    <lineage>
        <taxon>Eukaryota</taxon>
        <taxon>Viridiplantae</taxon>
        <taxon>Streptophyta</taxon>
        <taxon>Embryophyta</taxon>
        <taxon>Tracheophyta</taxon>
        <taxon>Spermatophyta</taxon>
        <taxon>Magnoliopsida</taxon>
        <taxon>eudicotyledons</taxon>
        <taxon>Gunneridae</taxon>
        <taxon>Pentapetalae</taxon>
        <taxon>asterids</taxon>
        <taxon>lamiids</taxon>
        <taxon>Lamiales</taxon>
        <taxon>Oleaceae</taxon>
        <taxon>Forsythieae</taxon>
        <taxon>Abeliophyllum</taxon>
    </lineage>
</organism>
<feature type="region of interest" description="Disordered" evidence="7">
    <location>
        <begin position="16"/>
        <end position="36"/>
    </location>
</feature>
<evidence type="ECO:0000256" key="3">
    <source>
        <dbReference type="ARBA" id="ARBA00022490"/>
    </source>
</evidence>
<keyword evidence="3" id="KW-0963">Cytoplasm</keyword>
<comment type="caution">
    <text evidence="9">The sequence shown here is derived from an EMBL/GenBank/DDBJ whole genome shotgun (WGS) entry which is preliminary data.</text>
</comment>
<dbReference type="Pfam" id="PF04570">
    <property type="entry name" value="zf-FLZ"/>
    <property type="match status" value="1"/>
</dbReference>
<comment type="subcellular location">
    <subcellularLocation>
        <location evidence="1">Cytoplasm</location>
    </subcellularLocation>
</comment>
<evidence type="ECO:0000256" key="6">
    <source>
        <dbReference type="PROSITE-ProRule" id="PRU01131"/>
    </source>
</evidence>
<feature type="zinc finger region" description="FLZ-type" evidence="6">
    <location>
        <begin position="70"/>
        <end position="127"/>
    </location>
</feature>
<evidence type="ECO:0000256" key="4">
    <source>
        <dbReference type="ARBA" id="ARBA00022723"/>
    </source>
</evidence>
<comment type="similarity">
    <text evidence="2">Belongs to the FLZ family.</text>
</comment>